<proteinExistence type="predicted"/>
<name>A0ABR1QY48_9PEZI</name>
<keyword evidence="2" id="KW-1185">Reference proteome</keyword>
<dbReference type="RefSeq" id="XP_066707007.1">
    <property type="nucleotide sequence ID" value="XM_066838114.1"/>
</dbReference>
<evidence type="ECO:0000313" key="1">
    <source>
        <dbReference type="EMBL" id="KAK7967615.1"/>
    </source>
</evidence>
<gene>
    <name evidence="1" type="ORF">PG986_001892</name>
</gene>
<protein>
    <submittedName>
        <fullName evidence="1">Uncharacterized protein</fullName>
    </submittedName>
</protein>
<dbReference type="EMBL" id="JAQQWE010000001">
    <property type="protein sequence ID" value="KAK7967615.1"/>
    <property type="molecule type" value="Genomic_DNA"/>
</dbReference>
<reference evidence="1 2" key="1">
    <citation type="submission" date="2023-01" db="EMBL/GenBank/DDBJ databases">
        <title>Analysis of 21 Apiospora genomes using comparative genomics revels a genus with tremendous synthesis potential of carbohydrate active enzymes and secondary metabolites.</title>
        <authorList>
            <person name="Sorensen T."/>
        </authorList>
    </citation>
    <scope>NUCLEOTIDE SEQUENCE [LARGE SCALE GENOMIC DNA]</scope>
    <source>
        <strain evidence="1 2">CBS 24483</strain>
    </source>
</reference>
<dbReference type="Proteomes" id="UP001391051">
    <property type="component" value="Unassembled WGS sequence"/>
</dbReference>
<accession>A0ABR1QY48</accession>
<organism evidence="1 2">
    <name type="scientific">Apiospora aurea</name>
    <dbReference type="NCBI Taxonomy" id="335848"/>
    <lineage>
        <taxon>Eukaryota</taxon>
        <taxon>Fungi</taxon>
        <taxon>Dikarya</taxon>
        <taxon>Ascomycota</taxon>
        <taxon>Pezizomycotina</taxon>
        <taxon>Sordariomycetes</taxon>
        <taxon>Xylariomycetidae</taxon>
        <taxon>Amphisphaeriales</taxon>
        <taxon>Apiosporaceae</taxon>
        <taxon>Apiospora</taxon>
    </lineage>
</organism>
<comment type="caution">
    <text evidence="1">The sequence shown here is derived from an EMBL/GenBank/DDBJ whole genome shotgun (WGS) entry which is preliminary data.</text>
</comment>
<sequence>MCTEKIEKVRLQYTTDENLLANFKEHGGGCSVTWITPQKGEEIVPPQDTVAVVVNVSQDKGAVRIFEKSGSDKRIAAVGTEDAGYTVIIPWDGKWWFRVSGSPGVGYIQRAEDKVLTLQ</sequence>
<evidence type="ECO:0000313" key="2">
    <source>
        <dbReference type="Proteomes" id="UP001391051"/>
    </source>
</evidence>
<dbReference type="GeneID" id="92071176"/>